<organism evidence="1 2">
    <name type="scientific">Halalkalibaculum roseum</name>
    <dbReference type="NCBI Taxonomy" id="2709311"/>
    <lineage>
        <taxon>Bacteria</taxon>
        <taxon>Pseudomonadati</taxon>
        <taxon>Balneolota</taxon>
        <taxon>Balneolia</taxon>
        <taxon>Balneolales</taxon>
        <taxon>Balneolaceae</taxon>
        <taxon>Halalkalibaculum</taxon>
    </lineage>
</organism>
<keyword evidence="2" id="KW-1185">Reference proteome</keyword>
<accession>A0A6M1T2G2</accession>
<dbReference type="Proteomes" id="UP000473278">
    <property type="component" value="Unassembled WGS sequence"/>
</dbReference>
<protein>
    <submittedName>
        <fullName evidence="1">Uncharacterized protein</fullName>
    </submittedName>
</protein>
<dbReference type="AlphaFoldDB" id="A0A6M1T2G2"/>
<gene>
    <name evidence="1" type="ORF">G3570_13735</name>
</gene>
<proteinExistence type="predicted"/>
<comment type="caution">
    <text evidence="1">The sequence shown here is derived from an EMBL/GenBank/DDBJ whole genome shotgun (WGS) entry which is preliminary data.</text>
</comment>
<dbReference type="EMBL" id="JAALLT010000004">
    <property type="protein sequence ID" value="NGP77704.1"/>
    <property type="molecule type" value="Genomic_DNA"/>
</dbReference>
<sequence length="209" mass="22909">MVTDGYIRRSCKKISILLAFSFFVTISGYSQNIFLSDSPGLLTYGQFSQVQQFDGASVGLNYSLNGKTAFGISYGSNSLNNRNYQSVSVLANVLIKKQSEGDILNFEVMPSFERKYHNPTNQNLSLFALGTGISRDFSQRSDINLIPRASFSYLMSPSVGLTNYFSAGLDMGLGYDISSNLKLIVNPGLNVRMDTGSYNGTFTGGFLVH</sequence>
<name>A0A6M1T2G2_9BACT</name>
<evidence type="ECO:0000313" key="1">
    <source>
        <dbReference type="EMBL" id="NGP77704.1"/>
    </source>
</evidence>
<reference evidence="1 2" key="1">
    <citation type="submission" date="2020-02" db="EMBL/GenBank/DDBJ databases">
        <title>Balneolaceae bacterium YR4-1, complete genome.</title>
        <authorList>
            <person name="Li Y."/>
            <person name="Wu S."/>
        </authorList>
    </citation>
    <scope>NUCLEOTIDE SEQUENCE [LARGE SCALE GENOMIC DNA]</scope>
    <source>
        <strain evidence="1 2">YR4-1</strain>
    </source>
</reference>
<evidence type="ECO:0000313" key="2">
    <source>
        <dbReference type="Proteomes" id="UP000473278"/>
    </source>
</evidence>
<dbReference type="RefSeq" id="WP_165143327.1">
    <property type="nucleotide sequence ID" value="NZ_JAALLT010000004.1"/>
</dbReference>